<dbReference type="Proteomes" id="UP000887013">
    <property type="component" value="Unassembled WGS sequence"/>
</dbReference>
<accession>A0A8X6P1D8</accession>
<proteinExistence type="predicted"/>
<keyword evidence="3" id="KW-1185">Reference proteome</keyword>
<reference evidence="2" key="1">
    <citation type="submission" date="2020-08" db="EMBL/GenBank/DDBJ databases">
        <title>Multicomponent nature underlies the extraordinary mechanical properties of spider dragline silk.</title>
        <authorList>
            <person name="Kono N."/>
            <person name="Nakamura H."/>
            <person name="Mori M."/>
            <person name="Yoshida Y."/>
            <person name="Ohtoshi R."/>
            <person name="Malay A.D."/>
            <person name="Moran D.A.P."/>
            <person name="Tomita M."/>
            <person name="Numata K."/>
            <person name="Arakawa K."/>
        </authorList>
    </citation>
    <scope>NUCLEOTIDE SEQUENCE</scope>
</reference>
<dbReference type="OrthoDB" id="6452313at2759"/>
<comment type="caution">
    <text evidence="2">The sequence shown here is derived from an EMBL/GenBank/DDBJ whole genome shotgun (WGS) entry which is preliminary data.</text>
</comment>
<evidence type="ECO:0000313" key="3">
    <source>
        <dbReference type="Proteomes" id="UP000887013"/>
    </source>
</evidence>
<protein>
    <submittedName>
        <fullName evidence="2">Uncharacterized protein</fullName>
    </submittedName>
</protein>
<organism evidence="2 3">
    <name type="scientific">Nephila pilipes</name>
    <name type="common">Giant wood spider</name>
    <name type="synonym">Nephila maculata</name>
    <dbReference type="NCBI Taxonomy" id="299642"/>
    <lineage>
        <taxon>Eukaryota</taxon>
        <taxon>Metazoa</taxon>
        <taxon>Ecdysozoa</taxon>
        <taxon>Arthropoda</taxon>
        <taxon>Chelicerata</taxon>
        <taxon>Arachnida</taxon>
        <taxon>Araneae</taxon>
        <taxon>Araneomorphae</taxon>
        <taxon>Entelegynae</taxon>
        <taxon>Araneoidea</taxon>
        <taxon>Nephilidae</taxon>
        <taxon>Nephila</taxon>
    </lineage>
</organism>
<name>A0A8X6P1D8_NEPPI</name>
<sequence>MESRFGDSHLTQFYRTELKTRRQKPGERLQVLAADVERLMSLAYAECPLDIWQSLAASLMPSETKSAPMEALDRLTPVPSNSPSRRTLRPPSHCHPKSLRQISVSSILELIASSGEL</sequence>
<dbReference type="AlphaFoldDB" id="A0A8X6P1D8"/>
<feature type="region of interest" description="Disordered" evidence="1">
    <location>
        <begin position="63"/>
        <end position="97"/>
    </location>
</feature>
<feature type="compositionally biased region" description="Basic residues" evidence="1">
    <location>
        <begin position="86"/>
        <end position="97"/>
    </location>
</feature>
<evidence type="ECO:0000256" key="1">
    <source>
        <dbReference type="SAM" id="MobiDB-lite"/>
    </source>
</evidence>
<dbReference type="EMBL" id="BMAW01111069">
    <property type="protein sequence ID" value="GFT46111.1"/>
    <property type="molecule type" value="Genomic_DNA"/>
</dbReference>
<evidence type="ECO:0000313" key="2">
    <source>
        <dbReference type="EMBL" id="GFT46111.1"/>
    </source>
</evidence>
<gene>
    <name evidence="2" type="primary">AVEN_83662_1</name>
    <name evidence="2" type="ORF">NPIL_362401</name>
</gene>